<reference evidence="2" key="1">
    <citation type="submission" date="2024-05" db="EMBL/GenBank/DDBJ databases">
        <title>Planctomycetes of the genus Singulisphaera possess chitinolytic capabilities.</title>
        <authorList>
            <person name="Ivanova A."/>
        </authorList>
    </citation>
    <scope>NUCLEOTIDE SEQUENCE</scope>
    <source>
        <strain evidence="2">Ch08T</strain>
    </source>
</reference>
<dbReference type="EMBL" id="CP155447">
    <property type="protein sequence ID" value="XBH01367.1"/>
    <property type="molecule type" value="Genomic_DNA"/>
</dbReference>
<dbReference type="AlphaFoldDB" id="A0AAU7C8Q8"/>
<evidence type="ECO:0000256" key="1">
    <source>
        <dbReference type="SAM" id="SignalP"/>
    </source>
</evidence>
<dbReference type="RefSeq" id="WP_406694067.1">
    <property type="nucleotide sequence ID" value="NZ_CP155447.1"/>
</dbReference>
<name>A0AAU7C8Q8_9BACT</name>
<sequence length="217" mass="23709">MQRSIRLTMALVGLLGLAPGCAMQPDARYVYQDGQYGVIGVPQNTKFGRKNYQAQAHELMSQHFPDGYEIVRSEEVIEGQRSLDSGRKTEIATEPSLKALDQMIKLGRLAETSSIEMKDTISILESRIIYKRKTAEGPQGANGFAALASDTPKFYIDPHDITRCQTLKLLAEAKQPPAGEKGIETNVVKASSEAVAIKPASVPVKDAECVHCKAKHP</sequence>
<gene>
    <name evidence="2" type="ORF">V5E97_23780</name>
</gene>
<feature type="chain" id="PRO_5043526213" description="Lipoprotein" evidence="1">
    <location>
        <begin position="23"/>
        <end position="217"/>
    </location>
</feature>
<evidence type="ECO:0000313" key="2">
    <source>
        <dbReference type="EMBL" id="XBH01367.1"/>
    </source>
</evidence>
<proteinExistence type="predicted"/>
<evidence type="ECO:0008006" key="3">
    <source>
        <dbReference type="Google" id="ProtNLM"/>
    </source>
</evidence>
<keyword evidence="1" id="KW-0732">Signal</keyword>
<feature type="signal peptide" evidence="1">
    <location>
        <begin position="1"/>
        <end position="22"/>
    </location>
</feature>
<accession>A0AAU7C8Q8</accession>
<organism evidence="2">
    <name type="scientific">Singulisphaera sp. Ch08</name>
    <dbReference type="NCBI Taxonomy" id="3120278"/>
    <lineage>
        <taxon>Bacteria</taxon>
        <taxon>Pseudomonadati</taxon>
        <taxon>Planctomycetota</taxon>
        <taxon>Planctomycetia</taxon>
        <taxon>Isosphaerales</taxon>
        <taxon>Isosphaeraceae</taxon>
        <taxon>Singulisphaera</taxon>
    </lineage>
</organism>
<protein>
    <recommendedName>
        <fullName evidence="3">Lipoprotein</fullName>
    </recommendedName>
</protein>